<organism evidence="2 3">
    <name type="scientific">Lacunisphaera limnophila</name>
    <dbReference type="NCBI Taxonomy" id="1838286"/>
    <lineage>
        <taxon>Bacteria</taxon>
        <taxon>Pseudomonadati</taxon>
        <taxon>Verrucomicrobiota</taxon>
        <taxon>Opitutia</taxon>
        <taxon>Opitutales</taxon>
        <taxon>Opitutaceae</taxon>
        <taxon>Lacunisphaera</taxon>
    </lineage>
</organism>
<name>A0A1D8AXY0_9BACT</name>
<evidence type="ECO:0000313" key="2">
    <source>
        <dbReference type="EMBL" id="AOS45748.1"/>
    </source>
</evidence>
<protein>
    <recommendedName>
        <fullName evidence="1">Methyltransferase type 11 domain-containing protein</fullName>
    </recommendedName>
</protein>
<sequence length="271" mass="30305">MNKLNIGCGHRALPGWTNVDFVSVPGLVQAHDLREPLPFAAGSFALVYHSHVLEHLDRDGARRLLQECHRVLQPGGLLRVVVPDLEQKARLYLEKLELAATRSEARTLADHEWTVVEMIDQLVRTRSGGEMLRWLQEAAPDSFAARRIGDEFQRAQAGARQVAAPRGPAPRPGVRERLARRLRQLAGVSETEWDWLRYRRLGEAHLWMYDRVSLATLLNSTGFTGCEVTTAGTSRQPDWATDGLWLDVEAGSPRKPDSLYLEAVKPPAPAT</sequence>
<dbReference type="CDD" id="cd02440">
    <property type="entry name" value="AdoMet_MTases"/>
    <property type="match status" value="1"/>
</dbReference>
<dbReference type="PATRIC" id="fig|1838286.3.peg.2850"/>
<dbReference type="InterPro" id="IPR029063">
    <property type="entry name" value="SAM-dependent_MTases_sf"/>
</dbReference>
<dbReference type="AlphaFoldDB" id="A0A1D8AXY0"/>
<gene>
    <name evidence="2" type="ORF">Verru16b_02835</name>
</gene>
<dbReference type="Proteomes" id="UP000095228">
    <property type="component" value="Chromosome"/>
</dbReference>
<evidence type="ECO:0000259" key="1">
    <source>
        <dbReference type="Pfam" id="PF08241"/>
    </source>
</evidence>
<dbReference type="KEGG" id="obg:Verru16b_02835"/>
<dbReference type="Gene3D" id="3.40.50.150">
    <property type="entry name" value="Vaccinia Virus protein VP39"/>
    <property type="match status" value="1"/>
</dbReference>
<dbReference type="SUPFAM" id="SSF53335">
    <property type="entry name" value="S-adenosyl-L-methionine-dependent methyltransferases"/>
    <property type="match status" value="1"/>
</dbReference>
<dbReference type="Pfam" id="PF08241">
    <property type="entry name" value="Methyltransf_11"/>
    <property type="match status" value="1"/>
</dbReference>
<dbReference type="InterPro" id="IPR013216">
    <property type="entry name" value="Methyltransf_11"/>
</dbReference>
<evidence type="ECO:0000313" key="3">
    <source>
        <dbReference type="Proteomes" id="UP000095228"/>
    </source>
</evidence>
<reference evidence="2 3" key="1">
    <citation type="submission" date="2016-06" db="EMBL/GenBank/DDBJ databases">
        <title>Three novel species with peptidoglycan cell walls form the new genus Lacunisphaera gen. nov. in the family Opitutaceae of the verrucomicrobial subdivision 4.</title>
        <authorList>
            <person name="Rast P."/>
            <person name="Gloeckner I."/>
            <person name="Jogler M."/>
            <person name="Boedeker C."/>
            <person name="Jeske O."/>
            <person name="Wiegand S."/>
            <person name="Reinhardt R."/>
            <person name="Schumann P."/>
            <person name="Rohde M."/>
            <person name="Spring S."/>
            <person name="Gloeckner F.O."/>
            <person name="Jogler C."/>
        </authorList>
    </citation>
    <scope>NUCLEOTIDE SEQUENCE [LARGE SCALE GENOMIC DNA]</scope>
    <source>
        <strain evidence="2 3">IG16b</strain>
    </source>
</reference>
<dbReference type="EMBL" id="CP016094">
    <property type="protein sequence ID" value="AOS45748.1"/>
    <property type="molecule type" value="Genomic_DNA"/>
</dbReference>
<keyword evidence="3" id="KW-1185">Reference proteome</keyword>
<dbReference type="GO" id="GO:0008757">
    <property type="term" value="F:S-adenosylmethionine-dependent methyltransferase activity"/>
    <property type="evidence" value="ECO:0007669"/>
    <property type="project" value="InterPro"/>
</dbReference>
<dbReference type="STRING" id="1838286.Verru16b_02835"/>
<feature type="domain" description="Methyltransferase type 11" evidence="1">
    <location>
        <begin position="31"/>
        <end position="78"/>
    </location>
</feature>
<proteinExistence type="predicted"/>
<accession>A0A1D8AXY0</accession>